<evidence type="ECO:0000313" key="2">
    <source>
        <dbReference type="EMBL" id="TMQ70799.1"/>
    </source>
</evidence>
<dbReference type="PROSITE" id="PS51186">
    <property type="entry name" value="GNAT"/>
    <property type="match status" value="1"/>
</dbReference>
<dbReference type="AlphaFoldDB" id="A0A538U507"/>
<dbReference type="GO" id="GO:0016747">
    <property type="term" value="F:acyltransferase activity, transferring groups other than amino-acyl groups"/>
    <property type="evidence" value="ECO:0007669"/>
    <property type="project" value="InterPro"/>
</dbReference>
<dbReference type="Proteomes" id="UP000319771">
    <property type="component" value="Unassembled WGS sequence"/>
</dbReference>
<organism evidence="2 3">
    <name type="scientific">Eiseniibacteriota bacterium</name>
    <dbReference type="NCBI Taxonomy" id="2212470"/>
    <lineage>
        <taxon>Bacteria</taxon>
        <taxon>Candidatus Eiseniibacteriota</taxon>
    </lineage>
</organism>
<dbReference type="InterPro" id="IPR000182">
    <property type="entry name" value="GNAT_dom"/>
</dbReference>
<feature type="domain" description="N-acetyltransferase" evidence="1">
    <location>
        <begin position="139"/>
        <end position="277"/>
    </location>
</feature>
<accession>A0A538U507</accession>
<comment type="caution">
    <text evidence="2">The sequence shown here is derived from an EMBL/GenBank/DDBJ whole genome shotgun (WGS) entry which is preliminary data.</text>
</comment>
<gene>
    <name evidence="2" type="ORF">E6K81_11765</name>
</gene>
<evidence type="ECO:0000259" key="1">
    <source>
        <dbReference type="PROSITE" id="PS51186"/>
    </source>
</evidence>
<name>A0A538U507_UNCEI</name>
<reference evidence="2 3" key="1">
    <citation type="journal article" date="2019" name="Nat. Microbiol.">
        <title>Mediterranean grassland soil C-N compound turnover is dependent on rainfall and depth, and is mediated by genomically divergent microorganisms.</title>
        <authorList>
            <person name="Diamond S."/>
            <person name="Andeer P.F."/>
            <person name="Li Z."/>
            <person name="Crits-Christoph A."/>
            <person name="Burstein D."/>
            <person name="Anantharaman K."/>
            <person name="Lane K.R."/>
            <person name="Thomas B.C."/>
            <person name="Pan C."/>
            <person name="Northen T.R."/>
            <person name="Banfield J.F."/>
        </authorList>
    </citation>
    <scope>NUCLEOTIDE SEQUENCE [LARGE SCALE GENOMIC DNA]</scope>
    <source>
        <strain evidence="2">WS_11</strain>
    </source>
</reference>
<dbReference type="Gene3D" id="3.40.630.30">
    <property type="match status" value="1"/>
</dbReference>
<proteinExistence type="predicted"/>
<protein>
    <recommendedName>
        <fullName evidence="1">N-acetyltransferase domain-containing protein</fullName>
    </recommendedName>
</protein>
<evidence type="ECO:0000313" key="3">
    <source>
        <dbReference type="Proteomes" id="UP000319771"/>
    </source>
</evidence>
<dbReference type="SUPFAM" id="SSF55729">
    <property type="entry name" value="Acyl-CoA N-acyltransferases (Nat)"/>
    <property type="match status" value="1"/>
</dbReference>
<dbReference type="EMBL" id="VBPB01000202">
    <property type="protein sequence ID" value="TMQ70799.1"/>
    <property type="molecule type" value="Genomic_DNA"/>
</dbReference>
<dbReference type="InterPro" id="IPR016181">
    <property type="entry name" value="Acyl_CoA_acyltransferase"/>
</dbReference>
<sequence>MVAPAPRLAALLRRVEAAGVRATERHWALMPAEAARLLRPQVARVGDGLSTLLRTSDALRVNRVIGLGHAGDAKATMIDDLIARYRTAGLKRFSVQLGPGPQMEQIAGWLKARGFARRGGTLLLLRDLRRPIPRVSSALRVSRATRVDHEAILRIHREAFALPASRSAWSLAALRTRESETFVARDGRTPVAVGTLRVDGRLAWLGGGATRTSWRRSGAHAAIIAARLRRAVSVRCRWAWAETGIPTPGRPDGSRRNLVRLGFEPVCVKPVFVWSEG</sequence>